<evidence type="ECO:0000313" key="2">
    <source>
        <dbReference type="Proteomes" id="UP000001366"/>
    </source>
</evidence>
<gene>
    <name evidence="1" type="ordered locus">PERMA_1865</name>
</gene>
<evidence type="ECO:0008006" key="3">
    <source>
        <dbReference type="Google" id="ProtNLM"/>
    </source>
</evidence>
<dbReference type="Pfam" id="PF11848">
    <property type="entry name" value="DUF3368"/>
    <property type="match status" value="1"/>
</dbReference>
<protein>
    <recommendedName>
        <fullName evidence="3">DUF3368 domain-containing protein</fullName>
    </recommendedName>
</protein>
<dbReference type="InterPro" id="IPR021799">
    <property type="entry name" value="PIN-like_prokaryotic"/>
</dbReference>
<sequence>MDEKLGRKIAEEKGIKISGTIGVLLKAKKKGIIQEVKPLIYELIAFINWHYRKAIHQRL</sequence>
<proteinExistence type="predicted"/>
<reference evidence="1 2" key="1">
    <citation type="journal article" date="2009" name="J. Bacteriol.">
        <title>Complete and draft genome sequences of six members of the Aquificales.</title>
        <authorList>
            <person name="Reysenbach A.L."/>
            <person name="Hamamura N."/>
            <person name="Podar M."/>
            <person name="Griffiths E."/>
            <person name="Ferreira S."/>
            <person name="Hochstein R."/>
            <person name="Heidelberg J."/>
            <person name="Johnson J."/>
            <person name="Mead D."/>
            <person name="Pohorille A."/>
            <person name="Sarmiento M."/>
            <person name="Schweighofer K."/>
            <person name="Seshadri R."/>
            <person name="Voytek M.A."/>
        </authorList>
    </citation>
    <scope>NUCLEOTIDE SEQUENCE [LARGE SCALE GENOMIC DNA]</scope>
    <source>
        <strain evidence="2">DSM 14350 / EX-H1</strain>
    </source>
</reference>
<evidence type="ECO:0000313" key="1">
    <source>
        <dbReference type="EMBL" id="ACO03749.1"/>
    </source>
</evidence>
<dbReference type="Proteomes" id="UP000001366">
    <property type="component" value="Chromosome"/>
</dbReference>
<dbReference type="HOGENOM" id="CLU_2956560_0_0_0"/>
<keyword evidence="2" id="KW-1185">Reference proteome</keyword>
<dbReference type="KEGG" id="pmx:PERMA_1865"/>
<dbReference type="PANTHER" id="PTHR39550:SF1">
    <property type="entry name" value="SLL0658 PROTEIN"/>
    <property type="match status" value="1"/>
</dbReference>
<organism evidence="1 2">
    <name type="scientific">Persephonella marina (strain DSM 14350 / EX-H1)</name>
    <dbReference type="NCBI Taxonomy" id="123214"/>
    <lineage>
        <taxon>Bacteria</taxon>
        <taxon>Pseudomonadati</taxon>
        <taxon>Aquificota</taxon>
        <taxon>Aquificia</taxon>
        <taxon>Aquificales</taxon>
        <taxon>Hydrogenothermaceae</taxon>
        <taxon>Persephonella</taxon>
    </lineage>
</organism>
<dbReference type="PANTHER" id="PTHR39550">
    <property type="entry name" value="SLL0658 PROTEIN"/>
    <property type="match status" value="1"/>
</dbReference>
<dbReference type="PaxDb" id="123214-PERMA_1865"/>
<dbReference type="AlphaFoldDB" id="C0QSI1"/>
<name>C0QSI1_PERMH</name>
<dbReference type="eggNOG" id="COG2405">
    <property type="taxonomic scope" value="Bacteria"/>
</dbReference>
<accession>C0QSI1</accession>
<dbReference type="STRING" id="123214.PERMA_1865"/>
<dbReference type="EMBL" id="CP001230">
    <property type="protein sequence ID" value="ACO03749.1"/>
    <property type="molecule type" value="Genomic_DNA"/>
</dbReference>